<reference evidence="4" key="1">
    <citation type="submission" date="2016-10" db="EMBL/GenBank/DDBJ databases">
        <authorList>
            <person name="de Groot N.N."/>
        </authorList>
    </citation>
    <scope>NUCLEOTIDE SEQUENCE</scope>
</reference>
<proteinExistence type="predicted"/>
<keyword evidence="3" id="KW-0472">Membrane</keyword>
<feature type="coiled-coil region" evidence="1">
    <location>
        <begin position="48"/>
        <end position="82"/>
    </location>
</feature>
<evidence type="ECO:0000256" key="1">
    <source>
        <dbReference type="SAM" id="Coils"/>
    </source>
</evidence>
<accession>A0A1W1D403</accession>
<feature type="compositionally biased region" description="Polar residues" evidence="2">
    <location>
        <begin position="162"/>
        <end position="171"/>
    </location>
</feature>
<dbReference type="AlphaFoldDB" id="A0A1W1D403"/>
<dbReference type="EMBL" id="FPHP01000028">
    <property type="protein sequence ID" value="SFV75318.1"/>
    <property type="molecule type" value="Genomic_DNA"/>
</dbReference>
<evidence type="ECO:0000256" key="3">
    <source>
        <dbReference type="SAM" id="Phobius"/>
    </source>
</evidence>
<protein>
    <submittedName>
        <fullName evidence="4">Uncharacterized protein</fullName>
    </submittedName>
</protein>
<evidence type="ECO:0000313" key="4">
    <source>
        <dbReference type="EMBL" id="SFV75318.1"/>
    </source>
</evidence>
<feature type="transmembrane region" description="Helical" evidence="3">
    <location>
        <begin position="6"/>
        <end position="24"/>
    </location>
</feature>
<keyword evidence="3" id="KW-0812">Transmembrane</keyword>
<keyword evidence="3" id="KW-1133">Transmembrane helix</keyword>
<name>A0A1W1D403_9ZZZZ</name>
<organism evidence="4">
    <name type="scientific">hydrothermal vent metagenome</name>
    <dbReference type="NCBI Taxonomy" id="652676"/>
    <lineage>
        <taxon>unclassified sequences</taxon>
        <taxon>metagenomes</taxon>
        <taxon>ecological metagenomes</taxon>
    </lineage>
</organism>
<sequence>MNLNYETILFVIAGVAGGWILSYIKSRFEIFSCKKELKEFQNHLNRQMKITNEGSKNLEKELNTLKKENENLRISVTTLGQKPGRAELRLLNIYDSALRKMMLKAPGFASAWEVALQEAEESYKDNETGYKSIINKVFGPSITQKSEVSTEDNKETLKEIPQDSSAPQTNS</sequence>
<feature type="compositionally biased region" description="Basic and acidic residues" evidence="2">
    <location>
        <begin position="151"/>
        <end position="161"/>
    </location>
</feature>
<gene>
    <name evidence="4" type="ORF">MNB_SM-3-338</name>
</gene>
<evidence type="ECO:0000256" key="2">
    <source>
        <dbReference type="SAM" id="MobiDB-lite"/>
    </source>
</evidence>
<feature type="region of interest" description="Disordered" evidence="2">
    <location>
        <begin position="142"/>
        <end position="171"/>
    </location>
</feature>
<keyword evidence="1" id="KW-0175">Coiled coil</keyword>